<dbReference type="PANTHER" id="PTHR30561">
    <property type="entry name" value="SMR FAMILY PROTON-DEPENDENT DRUG EFFLUX TRANSPORTER SUGE"/>
    <property type="match status" value="1"/>
</dbReference>
<gene>
    <name evidence="14" type="ordered locus">PCC7424_2134</name>
</gene>
<keyword evidence="10" id="KW-0443">Lipid metabolism</keyword>
<keyword evidence="6" id="KW-0441">Lipid A biosynthesis</keyword>
<dbReference type="InterPro" id="IPR037185">
    <property type="entry name" value="EmrE-like"/>
</dbReference>
<evidence type="ECO:0000256" key="4">
    <source>
        <dbReference type="ARBA" id="ARBA00022516"/>
    </source>
</evidence>
<evidence type="ECO:0000259" key="13">
    <source>
        <dbReference type="Pfam" id="PF00892"/>
    </source>
</evidence>
<keyword evidence="9 12" id="KW-1133">Transmembrane helix</keyword>
<keyword evidence="8" id="KW-0448">Lipopolysaccharide biosynthesis</keyword>
<feature type="transmembrane region" description="Helical" evidence="12">
    <location>
        <begin position="103"/>
        <end position="121"/>
    </location>
</feature>
<feature type="transmembrane region" description="Helical" evidence="12">
    <location>
        <begin position="51"/>
        <end position="70"/>
    </location>
</feature>
<dbReference type="InterPro" id="IPR000390">
    <property type="entry name" value="Small_drug/metabolite_transptr"/>
</dbReference>
<dbReference type="GO" id="GO:0022857">
    <property type="term" value="F:transmembrane transporter activity"/>
    <property type="evidence" value="ECO:0007669"/>
    <property type="project" value="InterPro"/>
</dbReference>
<keyword evidence="7 12" id="KW-0812">Transmembrane</keyword>
<reference evidence="15" key="1">
    <citation type="journal article" date="2011" name="MBio">
        <title>Novel metabolic attributes of the genus Cyanothece, comprising a group of unicellular nitrogen-fixing Cyanobacteria.</title>
        <authorList>
            <person name="Bandyopadhyay A."/>
            <person name="Elvitigala T."/>
            <person name="Welsh E."/>
            <person name="Stockel J."/>
            <person name="Liberton M."/>
            <person name="Min H."/>
            <person name="Sherman L.A."/>
            <person name="Pakrasi H.B."/>
        </authorList>
    </citation>
    <scope>NUCLEOTIDE SEQUENCE [LARGE SCALE GENOMIC DNA]</scope>
    <source>
        <strain evidence="15">PCC 7424</strain>
    </source>
</reference>
<dbReference type="eggNOG" id="COG0697">
    <property type="taxonomic scope" value="Bacteria"/>
</dbReference>
<evidence type="ECO:0000256" key="12">
    <source>
        <dbReference type="SAM" id="Phobius"/>
    </source>
</evidence>
<comment type="subcellular location">
    <subcellularLocation>
        <location evidence="1">Cell membrane</location>
        <topology evidence="1">Multi-pass membrane protein</topology>
    </subcellularLocation>
</comment>
<evidence type="ECO:0000256" key="1">
    <source>
        <dbReference type="ARBA" id="ARBA00004651"/>
    </source>
</evidence>
<proteinExistence type="inferred from homology"/>
<dbReference type="GO" id="GO:0005886">
    <property type="term" value="C:plasma membrane"/>
    <property type="evidence" value="ECO:0007669"/>
    <property type="project" value="UniProtKB-SubCell"/>
</dbReference>
<dbReference type="PANTHER" id="PTHR30561:SF9">
    <property type="entry name" value="4-AMINO-4-DEOXY-L-ARABINOSE-PHOSPHOUNDECAPRENOL FLIPPASE SUBUNIT ARNF-RELATED"/>
    <property type="match status" value="1"/>
</dbReference>
<keyword evidence="4" id="KW-0444">Lipid biosynthesis</keyword>
<dbReference type="HOGENOM" id="CLU_992953_0_0_3"/>
<keyword evidence="3" id="KW-1003">Cell membrane</keyword>
<dbReference type="AlphaFoldDB" id="B7KG90"/>
<evidence type="ECO:0000256" key="5">
    <source>
        <dbReference type="ARBA" id="ARBA00022519"/>
    </source>
</evidence>
<dbReference type="SUPFAM" id="SSF103481">
    <property type="entry name" value="Multidrug resistance efflux transporter EmrE"/>
    <property type="match status" value="2"/>
</dbReference>
<feature type="transmembrane region" description="Helical" evidence="12">
    <location>
        <begin position="142"/>
        <end position="170"/>
    </location>
</feature>
<keyword evidence="15" id="KW-1185">Reference proteome</keyword>
<protein>
    <recommendedName>
        <fullName evidence="13">EamA domain-containing protein</fullName>
    </recommendedName>
</protein>
<evidence type="ECO:0000256" key="11">
    <source>
        <dbReference type="ARBA" id="ARBA00023136"/>
    </source>
</evidence>
<dbReference type="OrthoDB" id="161540at2"/>
<dbReference type="KEGG" id="cyc:PCC7424_2134"/>
<evidence type="ECO:0000256" key="10">
    <source>
        <dbReference type="ARBA" id="ARBA00023098"/>
    </source>
</evidence>
<evidence type="ECO:0000313" key="15">
    <source>
        <dbReference type="Proteomes" id="UP000002384"/>
    </source>
</evidence>
<organism evidence="14 15">
    <name type="scientific">Gloeothece citriformis (strain PCC 7424)</name>
    <name type="common">Cyanothece sp. (strain PCC 7424)</name>
    <dbReference type="NCBI Taxonomy" id="65393"/>
    <lineage>
        <taxon>Bacteria</taxon>
        <taxon>Bacillati</taxon>
        <taxon>Cyanobacteriota</taxon>
        <taxon>Cyanophyceae</taxon>
        <taxon>Oscillatoriophycideae</taxon>
        <taxon>Chroococcales</taxon>
        <taxon>Aphanothecaceae</taxon>
        <taxon>Gloeothece</taxon>
        <taxon>Gloeothece citriformis</taxon>
    </lineage>
</organism>
<evidence type="ECO:0000256" key="8">
    <source>
        <dbReference type="ARBA" id="ARBA00022985"/>
    </source>
</evidence>
<evidence type="ECO:0000256" key="6">
    <source>
        <dbReference type="ARBA" id="ARBA00022556"/>
    </source>
</evidence>
<evidence type="ECO:0000256" key="2">
    <source>
        <dbReference type="ARBA" id="ARBA00007362"/>
    </source>
</evidence>
<accession>B7KG90</accession>
<feature type="transmembrane region" description="Helical" evidence="12">
    <location>
        <begin position="260"/>
        <end position="278"/>
    </location>
</feature>
<dbReference type="EMBL" id="CP001291">
    <property type="protein sequence ID" value="ACK70561.1"/>
    <property type="molecule type" value="Genomic_DNA"/>
</dbReference>
<dbReference type="Pfam" id="PF00892">
    <property type="entry name" value="EamA"/>
    <property type="match status" value="2"/>
</dbReference>
<evidence type="ECO:0000256" key="7">
    <source>
        <dbReference type="ARBA" id="ARBA00022692"/>
    </source>
</evidence>
<feature type="domain" description="EamA" evidence="13">
    <location>
        <begin position="51"/>
        <end position="120"/>
    </location>
</feature>
<dbReference type="STRING" id="65393.PCC7424_2134"/>
<dbReference type="Gene3D" id="1.10.3730.20">
    <property type="match status" value="2"/>
</dbReference>
<keyword evidence="11 12" id="KW-0472">Membrane</keyword>
<comment type="similarity">
    <text evidence="2">Belongs to the EamA transporter family.</text>
</comment>
<feature type="transmembrane region" description="Helical" evidence="12">
    <location>
        <begin position="77"/>
        <end position="97"/>
    </location>
</feature>
<evidence type="ECO:0000256" key="9">
    <source>
        <dbReference type="ARBA" id="ARBA00022989"/>
    </source>
</evidence>
<feature type="transmembrane region" description="Helical" evidence="12">
    <location>
        <begin position="208"/>
        <end position="227"/>
    </location>
</feature>
<evidence type="ECO:0000313" key="14">
    <source>
        <dbReference type="EMBL" id="ACK70561.1"/>
    </source>
</evidence>
<keyword evidence="5" id="KW-0997">Cell inner membrane</keyword>
<feature type="transmembrane region" description="Helical" evidence="12">
    <location>
        <begin position="234"/>
        <end position="254"/>
    </location>
</feature>
<dbReference type="Proteomes" id="UP000002384">
    <property type="component" value="Chromosome"/>
</dbReference>
<name>B7KG90_GLOC7</name>
<feature type="domain" description="EamA" evidence="13">
    <location>
        <begin position="208"/>
        <end position="276"/>
    </location>
</feature>
<dbReference type="GO" id="GO:0009103">
    <property type="term" value="P:lipopolysaccharide biosynthetic process"/>
    <property type="evidence" value="ECO:0007669"/>
    <property type="project" value="UniProtKB-KW"/>
</dbReference>
<dbReference type="InterPro" id="IPR000620">
    <property type="entry name" value="EamA_dom"/>
</dbReference>
<evidence type="ECO:0000256" key="3">
    <source>
        <dbReference type="ARBA" id="ARBA00022475"/>
    </source>
</evidence>
<sequence>MGNFILLTFLVLTQVMGDILLGLAMNKFKTGNLFDLSGFWSLITYLVTSPWIWLGVITLVISLLLYYVAVSRLDLSFVLPILASNYILNALLAWLILDEKVSPLRWIATLVITVGVFIVTINKTRQTRQKFSSAVKNKFKSWVNFGLFALLPFSFSLSPTWSFILIIAVADGFGDLFNAKGMKQIGEVQFESFSHLLEVGKQVITNHWILLGITGQTIAFFSFVSALSLADISFVRPATALTYAISLVGAHFMLKEKIGWGRLVGIIVVGIGIILIDLDKGSSV</sequence>